<proteinExistence type="predicted"/>
<gene>
    <name evidence="2" type="ORF">ACJ72_03788</name>
</gene>
<feature type="region of interest" description="Disordered" evidence="1">
    <location>
        <begin position="1"/>
        <end position="120"/>
    </location>
</feature>
<feature type="compositionally biased region" description="Polar residues" evidence="1">
    <location>
        <begin position="35"/>
        <end position="49"/>
    </location>
</feature>
<keyword evidence="3" id="KW-1185">Reference proteome</keyword>
<accession>A0A1B7NYN7</accession>
<sequence length="141" mass="14981">MELRYQPSDPKRVQVGLALNPPSQNIPKQAHHPTATPSSESAKKGNTSSDQKDGEAGAGTDADSHKRGQPTDVAAGPSDDVQKKRSATSNVQPVDTTSSDFPYSMGDWRTSRTVKSGDSISKSSMANIQIRAQGKTEITEA</sequence>
<evidence type="ECO:0000313" key="2">
    <source>
        <dbReference type="EMBL" id="OAX81863.1"/>
    </source>
</evidence>
<dbReference type="AlphaFoldDB" id="A0A1B7NYN7"/>
<dbReference type="EMBL" id="LGUA01000394">
    <property type="protein sequence ID" value="OAX81863.1"/>
    <property type="molecule type" value="Genomic_DNA"/>
</dbReference>
<comment type="caution">
    <text evidence="2">The sequence shown here is derived from an EMBL/GenBank/DDBJ whole genome shotgun (WGS) entry which is preliminary data.</text>
</comment>
<evidence type="ECO:0000256" key="1">
    <source>
        <dbReference type="SAM" id="MobiDB-lite"/>
    </source>
</evidence>
<protein>
    <submittedName>
        <fullName evidence="2">Uncharacterized protein</fullName>
    </submittedName>
</protein>
<feature type="compositionally biased region" description="Polar residues" evidence="1">
    <location>
        <begin position="87"/>
        <end position="101"/>
    </location>
</feature>
<reference evidence="2 3" key="1">
    <citation type="submission" date="2015-07" db="EMBL/GenBank/DDBJ databases">
        <title>Emmonsia species relationships and genome sequence.</title>
        <authorList>
            <person name="Cuomo C.A."/>
            <person name="Schwartz I.S."/>
            <person name="Kenyon C."/>
            <person name="de Hoog G.S."/>
            <person name="Govender N.P."/>
            <person name="Botha A."/>
            <person name="Moreno L."/>
            <person name="de Vries M."/>
            <person name="Munoz J.F."/>
            <person name="Stielow J.B."/>
        </authorList>
    </citation>
    <scope>NUCLEOTIDE SEQUENCE [LARGE SCALE GENOMIC DNA]</scope>
    <source>
        <strain evidence="2 3">CBS 136260</strain>
    </source>
</reference>
<organism evidence="2 3">
    <name type="scientific">Emergomyces africanus</name>
    <dbReference type="NCBI Taxonomy" id="1955775"/>
    <lineage>
        <taxon>Eukaryota</taxon>
        <taxon>Fungi</taxon>
        <taxon>Dikarya</taxon>
        <taxon>Ascomycota</taxon>
        <taxon>Pezizomycotina</taxon>
        <taxon>Eurotiomycetes</taxon>
        <taxon>Eurotiomycetidae</taxon>
        <taxon>Onygenales</taxon>
        <taxon>Ajellomycetaceae</taxon>
        <taxon>Emergomyces</taxon>
    </lineage>
</organism>
<feature type="compositionally biased region" description="Polar residues" evidence="1">
    <location>
        <begin position="111"/>
        <end position="120"/>
    </location>
</feature>
<dbReference type="Proteomes" id="UP000091918">
    <property type="component" value="Unassembled WGS sequence"/>
</dbReference>
<evidence type="ECO:0000313" key="3">
    <source>
        <dbReference type="Proteomes" id="UP000091918"/>
    </source>
</evidence>
<name>A0A1B7NYN7_9EURO</name>